<keyword evidence="3" id="KW-1133">Transmembrane helix</keyword>
<name>A0A8J5LCC1_ZINOF</name>
<feature type="region of interest" description="Disordered" evidence="2">
    <location>
        <begin position="1"/>
        <end position="23"/>
    </location>
</feature>
<feature type="compositionally biased region" description="Basic and acidic residues" evidence="2">
    <location>
        <begin position="663"/>
        <end position="682"/>
    </location>
</feature>
<dbReference type="Proteomes" id="UP000734854">
    <property type="component" value="Unassembled WGS sequence"/>
</dbReference>
<evidence type="ECO:0000313" key="5">
    <source>
        <dbReference type="Proteomes" id="UP000734854"/>
    </source>
</evidence>
<reference evidence="4 5" key="1">
    <citation type="submission" date="2020-08" db="EMBL/GenBank/DDBJ databases">
        <title>Plant Genome Project.</title>
        <authorList>
            <person name="Zhang R.-G."/>
        </authorList>
    </citation>
    <scope>NUCLEOTIDE SEQUENCE [LARGE SCALE GENOMIC DNA]</scope>
    <source>
        <tissue evidence="4">Rhizome</tissue>
    </source>
</reference>
<feature type="coiled-coil region" evidence="1">
    <location>
        <begin position="716"/>
        <end position="745"/>
    </location>
</feature>
<comment type="caution">
    <text evidence="4">The sequence shown here is derived from an EMBL/GenBank/DDBJ whole genome shotgun (WGS) entry which is preliminary data.</text>
</comment>
<evidence type="ECO:0000256" key="2">
    <source>
        <dbReference type="SAM" id="MobiDB-lite"/>
    </source>
</evidence>
<evidence type="ECO:0000256" key="3">
    <source>
        <dbReference type="SAM" id="Phobius"/>
    </source>
</evidence>
<keyword evidence="3" id="KW-0812">Transmembrane</keyword>
<evidence type="ECO:0000256" key="1">
    <source>
        <dbReference type="SAM" id="Coils"/>
    </source>
</evidence>
<feature type="transmembrane region" description="Helical" evidence="3">
    <location>
        <begin position="856"/>
        <end position="875"/>
    </location>
</feature>
<proteinExistence type="predicted"/>
<feature type="region of interest" description="Disordered" evidence="2">
    <location>
        <begin position="663"/>
        <end position="697"/>
    </location>
</feature>
<feature type="coiled-coil region" evidence="1">
    <location>
        <begin position="405"/>
        <end position="487"/>
    </location>
</feature>
<feature type="coiled-coil region" evidence="1">
    <location>
        <begin position="96"/>
        <end position="153"/>
    </location>
</feature>
<feature type="region of interest" description="Disordered" evidence="2">
    <location>
        <begin position="537"/>
        <end position="581"/>
    </location>
</feature>
<sequence length="893" mass="104309">MENNEGFPVSDAPPPASSSALPPSLFEEIVEKLQYESAMENDFLPKYLRNYQENKLKFQAKEAELEAEKKVRKDEQVIQAERMVKLDKKVLEGKPIIEAEKNLKREADKRAREADKREIEADKRVHEAEHRHKLELEAERKTLKAEKRLLKIKRKLNLKVEHQVIVAKRKVENQKHECEWKRKIEARKQVKIICIAVGVVLLRVLLLGRSVASFVVHPSPSLFEETVEKLQYESAMVNDFLPEYLRNYQELKIKLQAKEAKVEVEKKVHKDEQVIQVERMVKLDKQVFKVDKRVQEAECRHKLEFEAEQKKLKVEKRLLETERKLKLKAEHQVIIAEWKVENQKHKAEWKRKIEVRKHVKIICLAVGVDVLNAPPPASPSAPLPFLFIEIVEKLQYESAMENDSLPKYLRNYQELKLKLQAKEAELEAEKQIRKDEQIIEAERNLKREVDEWARKADKRAIKVVKRVQEAERKKLKAKKRLLETEWKLKLKVEHQVKIICIVVGVVILSLALGMRYNDSSHLVLQIIEAERNLKREADKRAREADKRAIEADKRPPMDNNEAFPVSDAPPPSSSSAPPPSLFEETVEKLQYKSAMVNDFLPKYLRNYQELKLKLQAKEAELEAEKQVCKDEQVIQAKRMVKLDKQVLEGKRIIEVERNLKQKADKRAREADKQAIEADKRVSEAPPPASPSAEPPPLFEEAAEKPQYESTMVNDFLLEYLRNYQELKLKLQAKEAELEAEKLIRKDEQVIQVECMVKLDKQVLEGKLLMEVERNLKQEADKRAHEADKRVIKADKRVQDVERVFKGVGSTVRIEYRLTHPEFYSKELFTYFGFLEELLHVCFQTFGFILLGGVQLHALNVTDLVINAAGGLWYLYAKYQQKREFRARLYSRKS</sequence>
<keyword evidence="5" id="KW-1185">Reference proteome</keyword>
<accession>A0A8J5LCC1</accession>
<dbReference type="EMBL" id="JACMSC010000009">
    <property type="protein sequence ID" value="KAG6508221.1"/>
    <property type="molecule type" value="Genomic_DNA"/>
</dbReference>
<protein>
    <submittedName>
        <fullName evidence="4">Uncharacterized protein</fullName>
    </submittedName>
</protein>
<feature type="compositionally biased region" description="Pro residues" evidence="2">
    <location>
        <begin position="567"/>
        <end position="580"/>
    </location>
</feature>
<feature type="compositionally biased region" description="Basic and acidic residues" evidence="2">
    <location>
        <begin position="537"/>
        <end position="556"/>
    </location>
</feature>
<feature type="compositionally biased region" description="Pro residues" evidence="2">
    <location>
        <begin position="684"/>
        <end position="697"/>
    </location>
</feature>
<gene>
    <name evidence="4" type="ORF">ZIOFF_033593</name>
</gene>
<feature type="coiled-coil region" evidence="1">
    <location>
        <begin position="241"/>
        <end position="268"/>
    </location>
</feature>
<evidence type="ECO:0000313" key="4">
    <source>
        <dbReference type="EMBL" id="KAG6508221.1"/>
    </source>
</evidence>
<keyword evidence="1" id="KW-0175">Coiled coil</keyword>
<organism evidence="4 5">
    <name type="scientific">Zingiber officinale</name>
    <name type="common">Ginger</name>
    <name type="synonym">Amomum zingiber</name>
    <dbReference type="NCBI Taxonomy" id="94328"/>
    <lineage>
        <taxon>Eukaryota</taxon>
        <taxon>Viridiplantae</taxon>
        <taxon>Streptophyta</taxon>
        <taxon>Embryophyta</taxon>
        <taxon>Tracheophyta</taxon>
        <taxon>Spermatophyta</taxon>
        <taxon>Magnoliopsida</taxon>
        <taxon>Liliopsida</taxon>
        <taxon>Zingiberales</taxon>
        <taxon>Zingiberaceae</taxon>
        <taxon>Zingiber</taxon>
    </lineage>
</organism>
<dbReference type="AlphaFoldDB" id="A0A8J5LCC1"/>
<keyword evidence="3" id="KW-0472">Membrane</keyword>